<dbReference type="KEGG" id="mhib:MHIB_37960"/>
<dbReference type="Proteomes" id="UP000467260">
    <property type="component" value="Chromosome"/>
</dbReference>
<dbReference type="EMBL" id="AP022609">
    <property type="protein sequence ID" value="BBZ25378.1"/>
    <property type="molecule type" value="Genomic_DNA"/>
</dbReference>
<gene>
    <name evidence="2" type="ORF">MHIB_37960</name>
</gene>
<reference evidence="2 3" key="1">
    <citation type="journal article" date="2019" name="Emerg. Microbes Infect.">
        <title>Comprehensive subspecies identification of 175 nontuberculous mycobacteria species based on 7547 genomic profiles.</title>
        <authorList>
            <person name="Matsumoto Y."/>
            <person name="Kinjo T."/>
            <person name="Motooka D."/>
            <person name="Nabeya D."/>
            <person name="Jung N."/>
            <person name="Uechi K."/>
            <person name="Horii T."/>
            <person name="Iida T."/>
            <person name="Fujita J."/>
            <person name="Nakamura S."/>
        </authorList>
    </citation>
    <scope>NUCLEOTIDE SEQUENCE [LARGE SCALE GENOMIC DNA]</scope>
    <source>
        <strain evidence="2 3">JCM 13571</strain>
    </source>
</reference>
<feature type="compositionally biased region" description="Basic residues" evidence="1">
    <location>
        <begin position="43"/>
        <end position="52"/>
    </location>
</feature>
<name>A0A7I7XAL1_9MYCO</name>
<sequence length="59" mass="6109">MPTIKITITTGNARCKNDAGTNRGNSGGASTVIAPRSTGGTGNRRRASKIKRLIGSLPR</sequence>
<accession>A0A7I7XAL1</accession>
<keyword evidence="3" id="KW-1185">Reference proteome</keyword>
<proteinExistence type="predicted"/>
<protein>
    <submittedName>
        <fullName evidence="2">Uncharacterized protein</fullName>
    </submittedName>
</protein>
<dbReference type="AlphaFoldDB" id="A0A7I7XAL1"/>
<feature type="region of interest" description="Disordered" evidence="1">
    <location>
        <begin position="17"/>
        <end position="59"/>
    </location>
</feature>
<evidence type="ECO:0000313" key="2">
    <source>
        <dbReference type="EMBL" id="BBZ25378.1"/>
    </source>
</evidence>
<evidence type="ECO:0000256" key="1">
    <source>
        <dbReference type="SAM" id="MobiDB-lite"/>
    </source>
</evidence>
<organism evidence="2 3">
    <name type="scientific">Mycolicibacter hiberniae</name>
    <dbReference type="NCBI Taxonomy" id="29314"/>
    <lineage>
        <taxon>Bacteria</taxon>
        <taxon>Bacillati</taxon>
        <taxon>Actinomycetota</taxon>
        <taxon>Actinomycetes</taxon>
        <taxon>Mycobacteriales</taxon>
        <taxon>Mycobacteriaceae</taxon>
        <taxon>Mycolicibacter</taxon>
    </lineage>
</organism>
<evidence type="ECO:0000313" key="3">
    <source>
        <dbReference type="Proteomes" id="UP000467260"/>
    </source>
</evidence>